<evidence type="ECO:0000256" key="1">
    <source>
        <dbReference type="SAM" id="MobiDB-lite"/>
    </source>
</evidence>
<evidence type="ECO:0008006" key="5">
    <source>
        <dbReference type="Google" id="ProtNLM"/>
    </source>
</evidence>
<keyword evidence="2" id="KW-0812">Transmembrane</keyword>
<accession>A0A364K9T4</accession>
<gene>
    <name evidence="3" type="ORF">DL897_03100</name>
</gene>
<name>A0A364K9T4_9BACL</name>
<feature type="compositionally biased region" description="Polar residues" evidence="1">
    <location>
        <begin position="137"/>
        <end position="148"/>
    </location>
</feature>
<evidence type="ECO:0000313" key="4">
    <source>
        <dbReference type="Proteomes" id="UP000251213"/>
    </source>
</evidence>
<feature type="compositionally biased region" description="Low complexity" evidence="1">
    <location>
        <begin position="222"/>
        <end position="233"/>
    </location>
</feature>
<evidence type="ECO:0000313" key="3">
    <source>
        <dbReference type="EMBL" id="RAL27038.1"/>
    </source>
</evidence>
<feature type="compositionally biased region" description="Basic and acidic residues" evidence="1">
    <location>
        <begin position="102"/>
        <end position="115"/>
    </location>
</feature>
<dbReference type="EMBL" id="QJKK01000001">
    <property type="protein sequence ID" value="RAL27038.1"/>
    <property type="molecule type" value="Genomic_DNA"/>
</dbReference>
<reference evidence="3 4" key="1">
    <citation type="submission" date="2018-06" db="EMBL/GenBank/DDBJ databases">
        <title>Thermoflavimicrobium daqus sp. nov., a thermophilic microbe isolated from Moutai-flavour Daqu.</title>
        <authorList>
            <person name="Wang X."/>
            <person name="Zhou H."/>
        </authorList>
    </citation>
    <scope>NUCLEOTIDE SEQUENCE [LARGE SCALE GENOMIC DNA]</scope>
    <source>
        <strain evidence="3 4">FBKL4.011</strain>
    </source>
</reference>
<dbReference type="Proteomes" id="UP000251213">
    <property type="component" value="Unassembled WGS sequence"/>
</dbReference>
<feature type="compositionally biased region" description="Basic and acidic residues" evidence="1">
    <location>
        <begin position="150"/>
        <end position="177"/>
    </location>
</feature>
<feature type="region of interest" description="Disordered" evidence="1">
    <location>
        <begin position="1"/>
        <end position="35"/>
    </location>
</feature>
<feature type="region of interest" description="Disordered" evidence="1">
    <location>
        <begin position="62"/>
        <end position="247"/>
    </location>
</feature>
<protein>
    <recommendedName>
        <fullName evidence="5">LPXTG cell wall anchor domain-containing protein</fullName>
    </recommendedName>
</protein>
<dbReference type="RefSeq" id="WP_113657643.1">
    <property type="nucleotide sequence ID" value="NZ_KZ845663.1"/>
</dbReference>
<sequence length="280" mass="30745">MLNQSKRVVKSKYESLDTSVELSRTRSRRQMKRKARKRFSHTAVLALCLVSGLTIGVGSAFASDDKPPDKFPSLQPAANVKLEEELNLPPKDPEVNSSTKNVEQKKMDSKKEKESNTYTTNEKNEDYDKIKEKPKNSSDGVNNSSTMPDSAKKEPQVVAKQKEKEQVNRANATEKKAANSVNEKNQQTAGSRNGTKKAVTTNPPSKTPASDQQAYAKNGSDSSTTKPTIPSKKPTTEKGGKLPDTAGRDLEGVIFGAFVALLGSLYILFKDKGRKVVKRK</sequence>
<evidence type="ECO:0000256" key="2">
    <source>
        <dbReference type="SAM" id="Phobius"/>
    </source>
</evidence>
<dbReference type="AlphaFoldDB" id="A0A364K9T4"/>
<feature type="compositionally biased region" description="Basic and acidic residues" evidence="1">
    <location>
        <begin position="234"/>
        <end position="247"/>
    </location>
</feature>
<comment type="caution">
    <text evidence="3">The sequence shown here is derived from an EMBL/GenBank/DDBJ whole genome shotgun (WGS) entry which is preliminary data.</text>
</comment>
<keyword evidence="2" id="KW-0472">Membrane</keyword>
<feature type="transmembrane region" description="Helical" evidence="2">
    <location>
        <begin position="252"/>
        <end position="269"/>
    </location>
</feature>
<reference evidence="3 4" key="2">
    <citation type="submission" date="2018-06" db="EMBL/GenBank/DDBJ databases">
        <authorList>
            <person name="Zhirakovskaya E."/>
        </authorList>
    </citation>
    <scope>NUCLEOTIDE SEQUENCE [LARGE SCALE GENOMIC DNA]</scope>
    <source>
        <strain evidence="3 4">FBKL4.011</strain>
    </source>
</reference>
<keyword evidence="2" id="KW-1133">Transmembrane helix</keyword>
<feature type="compositionally biased region" description="Basic and acidic residues" evidence="1">
    <location>
        <begin position="122"/>
        <end position="136"/>
    </location>
</feature>
<dbReference type="OrthoDB" id="2987415at2"/>
<feature type="compositionally biased region" description="Basic residues" evidence="1">
    <location>
        <begin position="25"/>
        <end position="35"/>
    </location>
</feature>
<keyword evidence="4" id="KW-1185">Reference proteome</keyword>
<organism evidence="3 4">
    <name type="scientific">Thermoflavimicrobium daqui</name>
    <dbReference type="NCBI Taxonomy" id="2137476"/>
    <lineage>
        <taxon>Bacteria</taxon>
        <taxon>Bacillati</taxon>
        <taxon>Bacillota</taxon>
        <taxon>Bacilli</taxon>
        <taxon>Bacillales</taxon>
        <taxon>Thermoactinomycetaceae</taxon>
        <taxon>Thermoflavimicrobium</taxon>
    </lineage>
</organism>
<proteinExistence type="predicted"/>
<feature type="compositionally biased region" description="Polar residues" evidence="1">
    <location>
        <begin position="179"/>
        <end position="221"/>
    </location>
</feature>